<name>A0ABW5DRJ4_9PROT</name>
<dbReference type="Gene3D" id="3.30.1330.60">
    <property type="entry name" value="OmpA-like domain"/>
    <property type="match status" value="1"/>
</dbReference>
<keyword evidence="1" id="KW-0472">Membrane</keyword>
<feature type="region of interest" description="Disordered" evidence="2">
    <location>
        <begin position="22"/>
        <end position="184"/>
    </location>
</feature>
<evidence type="ECO:0000313" key="5">
    <source>
        <dbReference type="Proteomes" id="UP001597295"/>
    </source>
</evidence>
<dbReference type="PANTHER" id="PTHR30329">
    <property type="entry name" value="STATOR ELEMENT OF FLAGELLAR MOTOR COMPLEX"/>
    <property type="match status" value="1"/>
</dbReference>
<feature type="compositionally biased region" description="Basic and acidic residues" evidence="2">
    <location>
        <begin position="71"/>
        <end position="81"/>
    </location>
</feature>
<dbReference type="InterPro" id="IPR036737">
    <property type="entry name" value="OmpA-like_sf"/>
</dbReference>
<dbReference type="RefSeq" id="WP_379876185.1">
    <property type="nucleotide sequence ID" value="NZ_JBHUIP010000009.1"/>
</dbReference>
<reference evidence="5" key="1">
    <citation type="journal article" date="2019" name="Int. J. Syst. Evol. Microbiol.">
        <title>The Global Catalogue of Microorganisms (GCM) 10K type strain sequencing project: providing services to taxonomists for standard genome sequencing and annotation.</title>
        <authorList>
            <consortium name="The Broad Institute Genomics Platform"/>
            <consortium name="The Broad Institute Genome Sequencing Center for Infectious Disease"/>
            <person name="Wu L."/>
            <person name="Ma J."/>
        </authorList>
    </citation>
    <scope>NUCLEOTIDE SEQUENCE [LARGE SCALE GENOMIC DNA]</scope>
    <source>
        <strain evidence="5">CGMCC 1.19062</strain>
    </source>
</reference>
<feature type="compositionally biased region" description="Low complexity" evidence="2">
    <location>
        <begin position="113"/>
        <end position="129"/>
    </location>
</feature>
<dbReference type="Pfam" id="PF00691">
    <property type="entry name" value="OmpA"/>
    <property type="match status" value="1"/>
</dbReference>
<evidence type="ECO:0000256" key="2">
    <source>
        <dbReference type="SAM" id="MobiDB-lite"/>
    </source>
</evidence>
<evidence type="ECO:0000259" key="3">
    <source>
        <dbReference type="PROSITE" id="PS51123"/>
    </source>
</evidence>
<accession>A0ABW5DRJ4</accession>
<evidence type="ECO:0000256" key="1">
    <source>
        <dbReference type="PROSITE-ProRule" id="PRU00473"/>
    </source>
</evidence>
<comment type="caution">
    <text evidence="4">The sequence shown here is derived from an EMBL/GenBank/DDBJ whole genome shotgun (WGS) entry which is preliminary data.</text>
</comment>
<organism evidence="4 5">
    <name type="scientific">Lacibacterium aquatile</name>
    <dbReference type="NCBI Taxonomy" id="1168082"/>
    <lineage>
        <taxon>Bacteria</taxon>
        <taxon>Pseudomonadati</taxon>
        <taxon>Pseudomonadota</taxon>
        <taxon>Alphaproteobacteria</taxon>
        <taxon>Rhodospirillales</taxon>
        <taxon>Rhodospirillaceae</taxon>
    </lineage>
</organism>
<proteinExistence type="predicted"/>
<evidence type="ECO:0000313" key="4">
    <source>
        <dbReference type="EMBL" id="MFD2263208.1"/>
    </source>
</evidence>
<dbReference type="EMBL" id="JBHUIP010000009">
    <property type="protein sequence ID" value="MFD2263208.1"/>
    <property type="molecule type" value="Genomic_DNA"/>
</dbReference>
<feature type="compositionally biased region" description="Polar residues" evidence="2">
    <location>
        <begin position="53"/>
        <end position="70"/>
    </location>
</feature>
<gene>
    <name evidence="4" type="ORF">ACFSM5_09945</name>
</gene>
<dbReference type="Proteomes" id="UP001597295">
    <property type="component" value="Unassembled WGS sequence"/>
</dbReference>
<dbReference type="InterPro" id="IPR050330">
    <property type="entry name" value="Bact_OuterMem_StrucFunc"/>
</dbReference>
<keyword evidence="5" id="KW-1185">Reference proteome</keyword>
<feature type="compositionally biased region" description="Polar residues" evidence="2">
    <location>
        <begin position="175"/>
        <end position="184"/>
    </location>
</feature>
<dbReference type="PROSITE" id="PS51123">
    <property type="entry name" value="OMPA_2"/>
    <property type="match status" value="1"/>
</dbReference>
<dbReference type="SUPFAM" id="SSF103088">
    <property type="entry name" value="OmpA-like"/>
    <property type="match status" value="1"/>
</dbReference>
<feature type="compositionally biased region" description="Polar residues" evidence="2">
    <location>
        <begin position="35"/>
        <end position="45"/>
    </location>
</feature>
<feature type="domain" description="OmpA-like" evidence="3">
    <location>
        <begin position="224"/>
        <end position="345"/>
    </location>
</feature>
<sequence>MRGVNGRAAVIATALALGLAACSDSDSPSAGAKVSDQQPTPSVNSVPARPTFRQDSAGRQATAQSLSGDRSNARYTEEVIRRNPQVPVPATPLATVGPEGVTVQPGFPPTPAPAGSAPVSRVVPSSQSPLTPSSGAPRQADPSAPPPAPTDMGVPQGQPGLSSAPIVSQPLGTPVSASAAPSGQSIDDRLNAMLADAYQRPATATAAVASTDGGVTLGGGVEPAAAGVSSRVATLYFADGSANIDTAGRTVLRDVARIHLDRGGMIRIVGHASRRAGTLDPVKRETSNLAVSASRADAVTRLLRGLGVSNDAMIAEAVSDAEATFDEASPAGEAANRRVEIYLEY</sequence>
<dbReference type="CDD" id="cd07185">
    <property type="entry name" value="OmpA_C-like"/>
    <property type="match status" value="1"/>
</dbReference>
<dbReference type="InterPro" id="IPR006665">
    <property type="entry name" value="OmpA-like"/>
</dbReference>
<dbReference type="PANTHER" id="PTHR30329:SF21">
    <property type="entry name" value="LIPOPROTEIN YIAD-RELATED"/>
    <property type="match status" value="1"/>
</dbReference>
<dbReference type="PROSITE" id="PS51257">
    <property type="entry name" value="PROKAR_LIPOPROTEIN"/>
    <property type="match status" value="1"/>
</dbReference>
<protein>
    <submittedName>
        <fullName evidence="4">OmpA family protein</fullName>
    </submittedName>
</protein>